<dbReference type="Proteomes" id="UP000002669">
    <property type="component" value="Unassembled WGS sequence"/>
</dbReference>
<dbReference type="RefSeq" id="XP_003174004.1">
    <property type="nucleotide sequence ID" value="XM_003173956.1"/>
</dbReference>
<dbReference type="GeneID" id="10029292"/>
<dbReference type="OrthoDB" id="73875at2759"/>
<evidence type="ECO:0000313" key="2">
    <source>
        <dbReference type="Proteomes" id="UP000002669"/>
    </source>
</evidence>
<accession>E4URQ2</accession>
<protein>
    <submittedName>
        <fullName evidence="1">Uncharacterized protein</fullName>
    </submittedName>
</protein>
<dbReference type="STRING" id="535722.E4URQ2"/>
<dbReference type="VEuPathDB" id="FungiDB:MGYG_09042"/>
<keyword evidence="2" id="KW-1185">Reference proteome</keyword>
<evidence type="ECO:0000313" key="1">
    <source>
        <dbReference type="EMBL" id="EFR01174.1"/>
    </source>
</evidence>
<dbReference type="AlphaFoldDB" id="E4URQ2"/>
<organism evidence="2">
    <name type="scientific">Arthroderma gypseum (strain ATCC MYA-4604 / CBS 118893)</name>
    <name type="common">Microsporum gypseum</name>
    <dbReference type="NCBI Taxonomy" id="535722"/>
    <lineage>
        <taxon>Eukaryota</taxon>
        <taxon>Fungi</taxon>
        <taxon>Dikarya</taxon>
        <taxon>Ascomycota</taxon>
        <taxon>Pezizomycotina</taxon>
        <taxon>Eurotiomycetes</taxon>
        <taxon>Eurotiomycetidae</taxon>
        <taxon>Onygenales</taxon>
        <taxon>Arthrodermataceae</taxon>
        <taxon>Nannizzia</taxon>
    </lineage>
</organism>
<gene>
    <name evidence="1" type="ORF">MGYG_09042</name>
</gene>
<reference evidence="2" key="1">
    <citation type="journal article" date="2012" name="MBio">
        <title>Comparative genome analysis of Trichophyton rubrum and related dermatophytes reveals candidate genes involved in infection.</title>
        <authorList>
            <person name="Martinez D.A."/>
            <person name="Oliver B.G."/>
            <person name="Graeser Y."/>
            <person name="Goldberg J.M."/>
            <person name="Li W."/>
            <person name="Martinez-Rossi N.M."/>
            <person name="Monod M."/>
            <person name="Shelest E."/>
            <person name="Barton R.C."/>
            <person name="Birch E."/>
            <person name="Brakhage A.A."/>
            <person name="Chen Z."/>
            <person name="Gurr S.J."/>
            <person name="Heiman D."/>
            <person name="Heitman J."/>
            <person name="Kosti I."/>
            <person name="Rossi A."/>
            <person name="Saif S."/>
            <person name="Samalova M."/>
            <person name="Saunders C.W."/>
            <person name="Shea T."/>
            <person name="Summerbell R.C."/>
            <person name="Xu J."/>
            <person name="Young S."/>
            <person name="Zeng Q."/>
            <person name="Birren B.W."/>
            <person name="Cuomo C.A."/>
            <person name="White T.C."/>
        </authorList>
    </citation>
    <scope>NUCLEOTIDE SEQUENCE [LARGE SCALE GENOMIC DNA]</scope>
    <source>
        <strain evidence="2">ATCC MYA-4604 / CBS 118893</strain>
    </source>
</reference>
<dbReference type="InParanoid" id="E4URQ2"/>
<dbReference type="EMBL" id="DS989824">
    <property type="protein sequence ID" value="EFR01174.1"/>
    <property type="molecule type" value="Genomic_DNA"/>
</dbReference>
<proteinExistence type="predicted"/>
<dbReference type="HOGENOM" id="CLU_1304595_0_0_1"/>
<name>E4URQ2_ARTGP</name>
<sequence length="211" mass="23181">MASTFSMMIRTMYGLTYGWSRQSWLIDPRPTDAAYRAYNYQPGIFQKRELNLSGNYSSTGNDTDPSPNQDTTAADRVCHANIRPLGNYSDQLVESSDVDYNNFFFVDMDGNPIDSRKCSFIYEDDSKMHIVLDGHGKVVHVYTGDEDDDVWSTLNIPAMQTAGPVTQTAGLITISVTTGLAHVAGRAPRSMLPATTTWSTVSSGSMVTPAP</sequence>